<dbReference type="SUPFAM" id="SSF117281">
    <property type="entry name" value="Kelch motif"/>
    <property type="match status" value="2"/>
</dbReference>
<dbReference type="Pfam" id="PF00651">
    <property type="entry name" value="BTB"/>
    <property type="match status" value="2"/>
</dbReference>
<dbReference type="InterPro" id="IPR000210">
    <property type="entry name" value="BTB/POZ_dom"/>
</dbReference>
<organism evidence="4 5">
    <name type="scientific">Acropora cervicornis</name>
    <name type="common">Staghorn coral</name>
    <dbReference type="NCBI Taxonomy" id="6130"/>
    <lineage>
        <taxon>Eukaryota</taxon>
        <taxon>Metazoa</taxon>
        <taxon>Cnidaria</taxon>
        <taxon>Anthozoa</taxon>
        <taxon>Hexacorallia</taxon>
        <taxon>Scleractinia</taxon>
        <taxon>Astrocoeniina</taxon>
        <taxon>Acroporidae</taxon>
        <taxon>Acropora</taxon>
    </lineage>
</organism>
<dbReference type="InterPro" id="IPR015915">
    <property type="entry name" value="Kelch-typ_b-propeller"/>
</dbReference>
<dbReference type="PROSITE" id="PS50097">
    <property type="entry name" value="BTB"/>
    <property type="match status" value="2"/>
</dbReference>
<keyword evidence="1" id="KW-0880">Kelch repeat</keyword>
<dbReference type="SMART" id="SM00875">
    <property type="entry name" value="BACK"/>
    <property type="match status" value="2"/>
</dbReference>
<gene>
    <name evidence="4" type="ORF">P5673_033398</name>
</gene>
<accession>A0AAD9PQ09</accession>
<keyword evidence="2" id="KW-0677">Repeat</keyword>
<proteinExistence type="predicted"/>
<comment type="caution">
    <text evidence="4">The sequence shown here is derived from an EMBL/GenBank/DDBJ whole genome shotgun (WGS) entry which is preliminary data.</text>
</comment>
<dbReference type="Gene3D" id="2.120.10.80">
    <property type="entry name" value="Kelch-type beta propeller"/>
    <property type="match status" value="2"/>
</dbReference>
<dbReference type="Gene3D" id="3.30.710.10">
    <property type="entry name" value="Potassium Channel Kv1.1, Chain A"/>
    <property type="match status" value="2"/>
</dbReference>
<dbReference type="EMBL" id="JARQWQ010000251">
    <property type="protein sequence ID" value="KAK2546867.1"/>
    <property type="molecule type" value="Genomic_DNA"/>
</dbReference>
<dbReference type="PANTHER" id="PTHR45632:SF3">
    <property type="entry name" value="KELCH-LIKE PROTEIN 32"/>
    <property type="match status" value="1"/>
</dbReference>
<dbReference type="SUPFAM" id="SSF54695">
    <property type="entry name" value="POZ domain"/>
    <property type="match status" value="2"/>
</dbReference>
<reference evidence="4" key="1">
    <citation type="journal article" date="2023" name="G3 (Bethesda)">
        <title>Whole genome assembly and annotation of the endangered Caribbean coral Acropora cervicornis.</title>
        <authorList>
            <person name="Selwyn J.D."/>
            <person name="Vollmer S.V."/>
        </authorList>
    </citation>
    <scope>NUCLEOTIDE SEQUENCE</scope>
    <source>
        <strain evidence="4">K2</strain>
    </source>
</reference>
<name>A0AAD9PQ09_ACRCE</name>
<dbReference type="InterPro" id="IPR011705">
    <property type="entry name" value="BACK"/>
</dbReference>
<feature type="domain" description="BTB" evidence="3">
    <location>
        <begin position="438"/>
        <end position="507"/>
    </location>
</feature>
<reference evidence="4" key="2">
    <citation type="journal article" date="2023" name="Science">
        <title>Genomic signatures of disease resistance in endangered staghorn corals.</title>
        <authorList>
            <person name="Vollmer S.V."/>
            <person name="Selwyn J.D."/>
            <person name="Despard B.A."/>
            <person name="Roesel C.L."/>
        </authorList>
    </citation>
    <scope>NUCLEOTIDE SEQUENCE</scope>
    <source>
        <strain evidence="4">K2</strain>
    </source>
</reference>
<evidence type="ECO:0000256" key="2">
    <source>
        <dbReference type="ARBA" id="ARBA00022737"/>
    </source>
</evidence>
<feature type="domain" description="BTB" evidence="3">
    <location>
        <begin position="22"/>
        <end position="91"/>
    </location>
</feature>
<evidence type="ECO:0000313" key="4">
    <source>
        <dbReference type="EMBL" id="KAK2546867.1"/>
    </source>
</evidence>
<sequence length="961" mass="108465">MGAYSEILLSKCAQLREQGEFIDVRLKVGEDEFAAHRIVLSASSDYFHAMFAHGLKESNQEVIELKDENISVAAMKIIIDSIYSGKIHLNDKSVFEVLTAADHLQVASVVEQCCKYLTQLRFDVQTYCRVIMLADRHSLKDLKEATEKKMASMYKDICEKEEFLSDMNVDVLSALLCRDDLTTPSENFVFKSVMQWIKYRKGERLDVGAKVIGAVRLGLVDSKDVIEELDTEEMKAIPEINMLLQEALIRHCRPSRSSALALEKGKPRSMNSVLVAIVPYNGICYFDVQSKKWKKLSSMQKLADTFEHSGQYVYRYCCAELIGNCLYVAACVTRWGYVVYCYDIVNNVWSLLPPSPGCSCNQIVSLCHIEDHLYVIYKSSAPYRFNLTTNQWQPIASSKAVCKLGQTTFCNKAAAVYKSCLYILLSKCAQFREQGEFIDVRLKVGEDEFAAHRIVLAASSDYFHAMFSHGMKESNKEVIELKDENISAAAMKIVMDSIYSGDINVNDENVFEVLTAADHLQVASVVEQCCKYLIQLRFDVQTYCRIIMFADQHSLKELKEATESKMASMYKDICEKEEFLSDMNVDVLSALLCRDDLSAPSENFVFQSVMQWVKYRKEERLDVAAKVIGAVRLGLVDVKDVIEELDTEEMQVISEINMLLQRTLIYNQRPSRSSAFALEKGKPRSMSSVLVAIVPKSDIRYFDVQSKTWKKLSSMQKLAQAGECYCAELIGNYLYVAAKINSDHVICCYDIVRDIWSTLPAIPGLSGIQIGSLCHIEDHLYAIYKSSAPYKYNIAANHWQSVASSWEDLCHLDQKTFCSKAAAVYKSCLFVLYGQGSIRRVNDMFGGLTFNCDASLSVLSERYGHLPAGGPAAIEVYSDQENAWSVVKQTHIPPNYLGAVEIDGRVYFIVNSFPVDSGVILPPGEAYPAILDEWKQLRNISEKAVLCYVTIRKENLTTENE</sequence>
<dbReference type="Proteomes" id="UP001249851">
    <property type="component" value="Unassembled WGS sequence"/>
</dbReference>
<protein>
    <submittedName>
        <fullName evidence="4">Kelch-like protein 12</fullName>
    </submittedName>
</protein>
<keyword evidence="5" id="KW-1185">Reference proteome</keyword>
<evidence type="ECO:0000259" key="3">
    <source>
        <dbReference type="PROSITE" id="PS50097"/>
    </source>
</evidence>
<dbReference type="SMART" id="SM00225">
    <property type="entry name" value="BTB"/>
    <property type="match status" value="2"/>
</dbReference>
<dbReference type="InterPro" id="IPR011333">
    <property type="entry name" value="SKP1/BTB/POZ_sf"/>
</dbReference>
<evidence type="ECO:0000313" key="5">
    <source>
        <dbReference type="Proteomes" id="UP001249851"/>
    </source>
</evidence>
<dbReference type="AlphaFoldDB" id="A0AAD9PQ09"/>
<dbReference type="PANTHER" id="PTHR45632">
    <property type="entry name" value="LD33804P"/>
    <property type="match status" value="1"/>
</dbReference>
<dbReference type="Gene3D" id="1.25.40.420">
    <property type="match status" value="2"/>
</dbReference>
<dbReference type="Pfam" id="PF07707">
    <property type="entry name" value="BACK"/>
    <property type="match status" value="2"/>
</dbReference>
<evidence type="ECO:0000256" key="1">
    <source>
        <dbReference type="ARBA" id="ARBA00022441"/>
    </source>
</evidence>